<accession>A0A167BCG0</accession>
<dbReference type="AlphaFoldDB" id="A0A167BCG0"/>
<proteinExistence type="predicted"/>
<name>A0A167BCG0_9GAMM</name>
<dbReference type="EMBL" id="AUXT01000171">
    <property type="protein sequence ID" value="KZN46372.1"/>
    <property type="molecule type" value="Genomic_DNA"/>
</dbReference>
<reference evidence="1 2" key="1">
    <citation type="submission" date="2013-07" db="EMBL/GenBank/DDBJ databases">
        <title>Comparative Genomic and Metabolomic Analysis of Twelve Strains of Pseudoalteromonas luteoviolacea.</title>
        <authorList>
            <person name="Vynne N.G."/>
            <person name="Mansson M."/>
            <person name="Gram L."/>
        </authorList>
    </citation>
    <scope>NUCLEOTIDE SEQUENCE [LARGE SCALE GENOMIC DNA]</scope>
    <source>
        <strain evidence="1 2">NCIMB 1942</strain>
    </source>
</reference>
<gene>
    <name evidence="1" type="ORF">N482_12775</name>
</gene>
<organism evidence="1 2">
    <name type="scientific">Pseudoalteromonas luteoviolacea NCIMB 1942</name>
    <dbReference type="NCBI Taxonomy" id="1365253"/>
    <lineage>
        <taxon>Bacteria</taxon>
        <taxon>Pseudomonadati</taxon>
        <taxon>Pseudomonadota</taxon>
        <taxon>Gammaproteobacteria</taxon>
        <taxon>Alteromonadales</taxon>
        <taxon>Pseudoalteromonadaceae</taxon>
        <taxon>Pseudoalteromonas</taxon>
    </lineage>
</organism>
<protein>
    <submittedName>
        <fullName evidence="1">Uncharacterized protein</fullName>
    </submittedName>
</protein>
<sequence length="38" mass="4652">MQSLERRFCKSEPYREICKVHKVKFEKALRSLPLFKPK</sequence>
<comment type="caution">
    <text evidence="1">The sequence shown here is derived from an EMBL/GenBank/DDBJ whole genome shotgun (WGS) entry which is preliminary data.</text>
</comment>
<evidence type="ECO:0000313" key="2">
    <source>
        <dbReference type="Proteomes" id="UP000076587"/>
    </source>
</evidence>
<dbReference type="Proteomes" id="UP000076587">
    <property type="component" value="Unassembled WGS sequence"/>
</dbReference>
<evidence type="ECO:0000313" key="1">
    <source>
        <dbReference type="EMBL" id="KZN46372.1"/>
    </source>
</evidence>
<dbReference type="PATRIC" id="fig|1365253.3.peg.3077"/>